<protein>
    <submittedName>
        <fullName evidence="1">Uncharacterized protein</fullName>
    </submittedName>
</protein>
<name>A0ACB6YZR4_THEGA</name>
<sequence>MPSGTPSMVRTPFTDSDDRELVAFLAVHHPSKDGRKGNAVYKLLTEQPNRWPWGKRHTWMSWRERYKNNEARFDSHIKAFQYKKKISRQAVPIGSEAMLMNGMEDLDDFGTDEEEEDEGGRLARVQSRPASKTVATPKQSTSKRKRVSDTSDRTPKRTRIIKGSRRGELEEGSSTDSSTGEKEGDAMDQDSQGEETLEVEQNLFYPSDEDSPTIQRPQSNSHESSTPKRSTRLPRSGSPVASTSRNLRTPRPREPIHRPHSPKNPPSSPFSTINLDEIGEGSPIVPKRLRKRTVPKIVERFDLLVERRAARKAGASKRLKARPAGDGMTWEELQELRRNTPEPGPSSPSTSKRGSMEPRGSSPLNLNNDQPTPPPRSRPPPSNTTGAVERKMIEAREELSKVALMFRSRLPHSSRPSSPDARINDDETHPFDETTHPFDETTHPFDETAHPFGNSQVQSQEVHPFDQDSHLPSQEIHPFDESTQQPPDSVVDSQSQRRESEVGASDIRMGVSPVPSTPGSSRRRTEAFLTASLLEGGNGRHSRNPSHPPPTSPIDRLRPGLCSPNHLPRSPQIPPTHGPATTNSPLKQFKTPGPITTSRNLLRSPRTSMEDVPNPSPQRARAGGISPDDGRPKSTVTQELRELLENSPRKRSAPANVEVRPQTHEKPPKASERKQPTHRTRFSEPSVKPETTTPGHHLRSKSMANDDPFSPPIGLRLSSPHPPMDATLPGAEQDSPLAPLTTSQNGLNATIKTRQARREAVQDRNRRVHDWERPDASRSLMQTTAVAASTTPRKGKGVVKTSVQIDGEEDEDAMDESQTYDIEQDLYDISGTPMMDLSARPPKRIPPTHRSPSHTHHRTSSPTTTNSRDRIHKRERDRDGDKSSSSRYREREGHFEKDVRDDREQRQDLRRLSGTSFGSPIAASSPSNTRRNGCAPSYDMPEGTTSNTTSSSFSSRTSFGSSTSTLSPAIGIMTGPSGLGFAPSEMDTFLGIQVACEKIAKTHGFQSDAVFRVYQEVKDLRKAEEIVIGMKRAAEKDAIERIMKVREKTERRRMDERSGGSSSHWDRNGGQSRTSRRSHDVRDEEDDDDNQETDNRIIYEEDDPDSPLRVEHLSRHDKRPSTSSTSALRHRGGYDRSRMSTTTTKARERDQIHDREGNMEYHPPTPTRANLWERLSKSGRHPETALLGESLRASLSMPRYDVVD</sequence>
<evidence type="ECO:0000313" key="2">
    <source>
        <dbReference type="Proteomes" id="UP000886501"/>
    </source>
</evidence>
<gene>
    <name evidence="1" type="ORF">BDM02DRAFT_1940722</name>
</gene>
<dbReference type="Proteomes" id="UP000886501">
    <property type="component" value="Unassembled WGS sequence"/>
</dbReference>
<evidence type="ECO:0000313" key="1">
    <source>
        <dbReference type="EMBL" id="KAF9642749.1"/>
    </source>
</evidence>
<proteinExistence type="predicted"/>
<comment type="caution">
    <text evidence="1">The sequence shown here is derived from an EMBL/GenBank/DDBJ whole genome shotgun (WGS) entry which is preliminary data.</text>
</comment>
<organism evidence="1 2">
    <name type="scientific">Thelephora ganbajun</name>
    <name type="common">Ganba fungus</name>
    <dbReference type="NCBI Taxonomy" id="370292"/>
    <lineage>
        <taxon>Eukaryota</taxon>
        <taxon>Fungi</taxon>
        <taxon>Dikarya</taxon>
        <taxon>Basidiomycota</taxon>
        <taxon>Agaricomycotina</taxon>
        <taxon>Agaricomycetes</taxon>
        <taxon>Thelephorales</taxon>
        <taxon>Thelephoraceae</taxon>
        <taxon>Thelephora</taxon>
    </lineage>
</organism>
<reference evidence="1" key="2">
    <citation type="journal article" date="2020" name="Nat. Commun.">
        <title>Large-scale genome sequencing of mycorrhizal fungi provides insights into the early evolution of symbiotic traits.</title>
        <authorList>
            <person name="Miyauchi S."/>
            <person name="Kiss E."/>
            <person name="Kuo A."/>
            <person name="Drula E."/>
            <person name="Kohler A."/>
            <person name="Sanchez-Garcia M."/>
            <person name="Morin E."/>
            <person name="Andreopoulos B."/>
            <person name="Barry K.W."/>
            <person name="Bonito G."/>
            <person name="Buee M."/>
            <person name="Carver A."/>
            <person name="Chen C."/>
            <person name="Cichocki N."/>
            <person name="Clum A."/>
            <person name="Culley D."/>
            <person name="Crous P.W."/>
            <person name="Fauchery L."/>
            <person name="Girlanda M."/>
            <person name="Hayes R.D."/>
            <person name="Keri Z."/>
            <person name="LaButti K."/>
            <person name="Lipzen A."/>
            <person name="Lombard V."/>
            <person name="Magnuson J."/>
            <person name="Maillard F."/>
            <person name="Murat C."/>
            <person name="Nolan M."/>
            <person name="Ohm R.A."/>
            <person name="Pangilinan J."/>
            <person name="Pereira M.F."/>
            <person name="Perotto S."/>
            <person name="Peter M."/>
            <person name="Pfister S."/>
            <person name="Riley R."/>
            <person name="Sitrit Y."/>
            <person name="Stielow J.B."/>
            <person name="Szollosi G."/>
            <person name="Zifcakova L."/>
            <person name="Stursova M."/>
            <person name="Spatafora J.W."/>
            <person name="Tedersoo L."/>
            <person name="Vaario L.M."/>
            <person name="Yamada A."/>
            <person name="Yan M."/>
            <person name="Wang P."/>
            <person name="Xu J."/>
            <person name="Bruns T."/>
            <person name="Baldrian P."/>
            <person name="Vilgalys R."/>
            <person name="Dunand C."/>
            <person name="Henrissat B."/>
            <person name="Grigoriev I.V."/>
            <person name="Hibbett D."/>
            <person name="Nagy L.G."/>
            <person name="Martin F.M."/>
        </authorList>
    </citation>
    <scope>NUCLEOTIDE SEQUENCE</scope>
    <source>
        <strain evidence="1">P2</strain>
    </source>
</reference>
<accession>A0ACB6YZR4</accession>
<reference evidence="1" key="1">
    <citation type="submission" date="2019-10" db="EMBL/GenBank/DDBJ databases">
        <authorList>
            <consortium name="DOE Joint Genome Institute"/>
            <person name="Kuo A."/>
            <person name="Miyauchi S."/>
            <person name="Kiss E."/>
            <person name="Drula E."/>
            <person name="Kohler A."/>
            <person name="Sanchez-Garcia M."/>
            <person name="Andreopoulos B."/>
            <person name="Barry K.W."/>
            <person name="Bonito G."/>
            <person name="Buee M."/>
            <person name="Carver A."/>
            <person name="Chen C."/>
            <person name="Cichocki N."/>
            <person name="Clum A."/>
            <person name="Culley D."/>
            <person name="Crous P.W."/>
            <person name="Fauchery L."/>
            <person name="Girlanda M."/>
            <person name="Hayes R."/>
            <person name="Keri Z."/>
            <person name="Labutti K."/>
            <person name="Lipzen A."/>
            <person name="Lombard V."/>
            <person name="Magnuson J."/>
            <person name="Maillard F."/>
            <person name="Morin E."/>
            <person name="Murat C."/>
            <person name="Nolan M."/>
            <person name="Ohm R."/>
            <person name="Pangilinan J."/>
            <person name="Pereira M."/>
            <person name="Perotto S."/>
            <person name="Peter M."/>
            <person name="Riley R."/>
            <person name="Sitrit Y."/>
            <person name="Stielow B."/>
            <person name="Szollosi G."/>
            <person name="Zifcakova L."/>
            <person name="Stursova M."/>
            <person name="Spatafora J.W."/>
            <person name="Tedersoo L."/>
            <person name="Vaario L.-M."/>
            <person name="Yamada A."/>
            <person name="Yan M."/>
            <person name="Wang P."/>
            <person name="Xu J."/>
            <person name="Bruns T."/>
            <person name="Baldrian P."/>
            <person name="Vilgalys R."/>
            <person name="Henrissat B."/>
            <person name="Grigoriev I.V."/>
            <person name="Hibbett D."/>
            <person name="Nagy L.G."/>
            <person name="Martin F.M."/>
        </authorList>
    </citation>
    <scope>NUCLEOTIDE SEQUENCE</scope>
    <source>
        <strain evidence="1">P2</strain>
    </source>
</reference>
<keyword evidence="2" id="KW-1185">Reference proteome</keyword>
<dbReference type="EMBL" id="MU118366">
    <property type="protein sequence ID" value="KAF9642749.1"/>
    <property type="molecule type" value="Genomic_DNA"/>
</dbReference>